<feature type="region of interest" description="Disordered" evidence="1">
    <location>
        <begin position="374"/>
        <end position="418"/>
    </location>
</feature>
<sequence length="418" mass="45323">MRNSTPSGGCCLLGPTARRATLHRSTNTTGTTTATTHHHHHTACDDYYRSDEHSEAVQAALARQRERRSGVPMPSKRHSLVAQMSVDTYTPPDTSSASDDDGSLCTARLWTAKMVAGGGVSGGVVGGATPSSASPCSLSVERWISRAVRRSSTSSSSASSSSSHSAGRLGRPALRELRLHAGPRRSNRPAGRGRHPHHHRHHHLHHHQYQQQLHQLHQLHQHHQHHQQQQQHWPTGDGARLSVSHGALACLGGPVGPTGRGAATGGAGEEAAWRRLAAAPGPGARRRLQRRGPRRRRGGPLAIRVAGPIDRCGPPAAAASDIDRGREGATGLPPDVNERRGERHPPGRPPHAKRSHVASVRGLPRRLGNVELMETGRRSSSWWRPSSGPKRPPLKEFFVDDSERAPGRYRENSTHARR</sequence>
<feature type="compositionally biased region" description="Basic residues" evidence="1">
    <location>
        <begin position="217"/>
        <end position="226"/>
    </location>
</feature>
<feature type="compositionally biased region" description="Basic residues" evidence="1">
    <location>
        <begin position="181"/>
        <end position="208"/>
    </location>
</feature>
<protein>
    <submittedName>
        <fullName evidence="3">MOB kinase activator-like 2</fullName>
    </submittedName>
</protein>
<gene>
    <name evidence="3" type="primary">LOC116937445</name>
</gene>
<organism evidence="2 3">
    <name type="scientific">Petromyzon marinus</name>
    <name type="common">Sea lamprey</name>
    <dbReference type="NCBI Taxonomy" id="7757"/>
    <lineage>
        <taxon>Eukaryota</taxon>
        <taxon>Metazoa</taxon>
        <taxon>Chordata</taxon>
        <taxon>Craniata</taxon>
        <taxon>Vertebrata</taxon>
        <taxon>Cyclostomata</taxon>
        <taxon>Hyperoartia</taxon>
        <taxon>Petromyzontiformes</taxon>
        <taxon>Petromyzontidae</taxon>
        <taxon>Petromyzon</taxon>
    </lineage>
</organism>
<dbReference type="AlphaFoldDB" id="A0AAJ7SL70"/>
<feature type="compositionally biased region" description="Low complexity" evidence="1">
    <location>
        <begin position="150"/>
        <end position="166"/>
    </location>
</feature>
<feature type="compositionally biased region" description="Basic and acidic residues" evidence="1">
    <location>
        <begin position="336"/>
        <end position="345"/>
    </location>
</feature>
<accession>A0AAJ7SL70</accession>
<feature type="region of interest" description="Disordered" evidence="1">
    <location>
        <begin position="149"/>
        <end position="240"/>
    </location>
</feature>
<feature type="compositionally biased region" description="Basic and acidic residues" evidence="1">
    <location>
        <begin position="393"/>
        <end position="418"/>
    </location>
</feature>
<evidence type="ECO:0000313" key="3">
    <source>
        <dbReference type="RefSeq" id="XP_032800432.1"/>
    </source>
</evidence>
<dbReference type="KEGG" id="pmrn:116937445"/>
<keyword evidence="2" id="KW-1185">Reference proteome</keyword>
<feature type="compositionally biased region" description="Basic residues" evidence="1">
    <location>
        <begin position="284"/>
        <end position="298"/>
    </location>
</feature>
<evidence type="ECO:0000256" key="1">
    <source>
        <dbReference type="SAM" id="MobiDB-lite"/>
    </source>
</evidence>
<dbReference type="RefSeq" id="XP_032800432.1">
    <property type="nucleotide sequence ID" value="XM_032944541.1"/>
</dbReference>
<feature type="region of interest" description="Disordered" evidence="1">
    <location>
        <begin position="275"/>
        <end position="361"/>
    </location>
</feature>
<evidence type="ECO:0000313" key="2">
    <source>
        <dbReference type="Proteomes" id="UP001318040"/>
    </source>
</evidence>
<proteinExistence type="predicted"/>
<dbReference type="Proteomes" id="UP001318040">
    <property type="component" value="Unplaced"/>
</dbReference>
<reference evidence="3" key="1">
    <citation type="submission" date="2025-08" db="UniProtKB">
        <authorList>
            <consortium name="RefSeq"/>
        </authorList>
    </citation>
    <scope>IDENTIFICATION</scope>
    <source>
        <tissue evidence="3">Sperm</tissue>
    </source>
</reference>
<feature type="compositionally biased region" description="Low complexity" evidence="1">
    <location>
        <begin position="378"/>
        <end position="389"/>
    </location>
</feature>
<name>A0AAJ7SL70_PETMA</name>